<feature type="domain" description="Carrier" evidence="7">
    <location>
        <begin position="1556"/>
        <end position="1631"/>
    </location>
</feature>
<dbReference type="GO" id="GO:0031177">
    <property type="term" value="F:phosphopantetheine binding"/>
    <property type="evidence" value="ECO:0007669"/>
    <property type="project" value="InterPro"/>
</dbReference>
<dbReference type="Pfam" id="PF00668">
    <property type="entry name" value="Condensation"/>
    <property type="match status" value="1"/>
</dbReference>
<dbReference type="SUPFAM" id="SSF56801">
    <property type="entry name" value="Acetyl-CoA synthetase-like"/>
    <property type="match status" value="2"/>
</dbReference>
<dbReference type="InterPro" id="IPR020806">
    <property type="entry name" value="PKS_PP-bd"/>
</dbReference>
<keyword evidence="9" id="KW-1185">Reference proteome</keyword>
<protein>
    <recommendedName>
        <fullName evidence="7">Carrier domain-containing protein</fullName>
    </recommendedName>
</protein>
<reference evidence="8 9" key="1">
    <citation type="submission" date="2016-12" db="EMBL/GenBank/DDBJ databases">
        <title>The draft genome sequence of Actinophytocola xinjiangensis.</title>
        <authorList>
            <person name="Wang W."/>
            <person name="Yuan L."/>
        </authorList>
    </citation>
    <scope>NUCLEOTIDE SEQUENCE [LARGE SCALE GENOMIC DNA]</scope>
    <source>
        <strain evidence="8 9">CGMCC 4.4663</strain>
    </source>
</reference>
<evidence type="ECO:0000256" key="6">
    <source>
        <dbReference type="ARBA" id="ARBA00023098"/>
    </source>
</evidence>
<dbReference type="InterPro" id="IPR001242">
    <property type="entry name" value="Condensation_dom"/>
</dbReference>
<organism evidence="8 9">
    <name type="scientific">Actinophytocola xinjiangensis</name>
    <dbReference type="NCBI Taxonomy" id="485602"/>
    <lineage>
        <taxon>Bacteria</taxon>
        <taxon>Bacillati</taxon>
        <taxon>Actinomycetota</taxon>
        <taxon>Actinomycetes</taxon>
        <taxon>Pseudonocardiales</taxon>
        <taxon>Pseudonocardiaceae</taxon>
    </lineage>
</organism>
<evidence type="ECO:0000313" key="8">
    <source>
        <dbReference type="EMBL" id="OLF11712.1"/>
    </source>
</evidence>
<keyword evidence="3" id="KW-0596">Phosphopantetheine</keyword>
<dbReference type="EMBL" id="MSIF01000004">
    <property type="protein sequence ID" value="OLF11712.1"/>
    <property type="molecule type" value="Genomic_DNA"/>
</dbReference>
<dbReference type="PANTHER" id="PTHR45527">
    <property type="entry name" value="NONRIBOSOMAL PEPTIDE SYNTHETASE"/>
    <property type="match status" value="1"/>
</dbReference>
<dbReference type="FunFam" id="3.40.50.12780:FF:000013">
    <property type="entry name" value="Long-chain-fatty-acid--AMP ligase FadD32"/>
    <property type="match status" value="1"/>
</dbReference>
<evidence type="ECO:0000256" key="5">
    <source>
        <dbReference type="ARBA" id="ARBA00022832"/>
    </source>
</evidence>
<dbReference type="GO" id="GO:0043041">
    <property type="term" value="P:amino acid activation for nonribosomal peptide biosynthetic process"/>
    <property type="evidence" value="ECO:0007669"/>
    <property type="project" value="TreeGrafter"/>
</dbReference>
<dbReference type="RefSeq" id="WP_075132946.1">
    <property type="nucleotide sequence ID" value="NZ_MSIF01000004.1"/>
</dbReference>
<dbReference type="CDD" id="cd05931">
    <property type="entry name" value="FAAL"/>
    <property type="match status" value="1"/>
</dbReference>
<dbReference type="Gene3D" id="3.30.559.30">
    <property type="entry name" value="Nonribosomal peptide synthetase, condensation domain"/>
    <property type="match status" value="1"/>
</dbReference>
<dbReference type="InterPro" id="IPR009081">
    <property type="entry name" value="PP-bd_ACP"/>
</dbReference>
<dbReference type="InterPro" id="IPR040097">
    <property type="entry name" value="FAAL/FAAC"/>
</dbReference>
<dbReference type="FunFam" id="1.10.1200.10:FF:000016">
    <property type="entry name" value="Non-ribosomal peptide synthase"/>
    <property type="match status" value="1"/>
</dbReference>
<dbReference type="Pfam" id="PF13193">
    <property type="entry name" value="AMP-binding_C"/>
    <property type="match status" value="1"/>
</dbReference>
<keyword evidence="5" id="KW-0276">Fatty acid metabolism</keyword>
<dbReference type="Gene3D" id="3.30.559.10">
    <property type="entry name" value="Chloramphenicol acetyltransferase-like domain"/>
    <property type="match status" value="1"/>
</dbReference>
<dbReference type="InterPro" id="IPR036736">
    <property type="entry name" value="ACP-like_sf"/>
</dbReference>
<comment type="similarity">
    <text evidence="2">Belongs to the ATP-dependent AMP-binding enzyme family.</text>
</comment>
<accession>A0A7Z0WNP5</accession>
<dbReference type="GO" id="GO:0044550">
    <property type="term" value="P:secondary metabolite biosynthetic process"/>
    <property type="evidence" value="ECO:0007669"/>
    <property type="project" value="TreeGrafter"/>
</dbReference>
<evidence type="ECO:0000256" key="1">
    <source>
        <dbReference type="ARBA" id="ARBA00001957"/>
    </source>
</evidence>
<dbReference type="SUPFAM" id="SSF47336">
    <property type="entry name" value="ACP-like"/>
    <property type="match status" value="2"/>
</dbReference>
<dbReference type="SMART" id="SM00823">
    <property type="entry name" value="PKS_PP"/>
    <property type="match status" value="2"/>
</dbReference>
<dbReference type="GO" id="GO:0005829">
    <property type="term" value="C:cytosol"/>
    <property type="evidence" value="ECO:0007669"/>
    <property type="project" value="TreeGrafter"/>
</dbReference>
<dbReference type="Gene3D" id="3.30.300.30">
    <property type="match status" value="2"/>
</dbReference>
<dbReference type="InterPro" id="IPR000873">
    <property type="entry name" value="AMP-dep_synth/lig_dom"/>
</dbReference>
<evidence type="ECO:0000313" key="9">
    <source>
        <dbReference type="Proteomes" id="UP000185696"/>
    </source>
</evidence>
<keyword evidence="4" id="KW-0597">Phosphoprotein</keyword>
<dbReference type="InterPro" id="IPR025110">
    <property type="entry name" value="AMP-bd_C"/>
</dbReference>
<dbReference type="PANTHER" id="PTHR45527:SF1">
    <property type="entry name" value="FATTY ACID SYNTHASE"/>
    <property type="match status" value="1"/>
</dbReference>
<gene>
    <name evidence="8" type="ORF">BLA60_12380</name>
</gene>
<keyword evidence="6" id="KW-0443">Lipid metabolism</keyword>
<dbReference type="PROSITE" id="PS00455">
    <property type="entry name" value="AMP_BINDING"/>
    <property type="match status" value="1"/>
</dbReference>
<evidence type="ECO:0000256" key="2">
    <source>
        <dbReference type="ARBA" id="ARBA00006432"/>
    </source>
</evidence>
<comment type="caution">
    <text evidence="8">The sequence shown here is derived from an EMBL/GenBank/DDBJ whole genome shotgun (WGS) entry which is preliminary data.</text>
</comment>
<name>A0A7Z0WNP5_9PSEU</name>
<dbReference type="NCBIfam" id="TIGR01733">
    <property type="entry name" value="AA-adenyl-dom"/>
    <property type="match status" value="1"/>
</dbReference>
<dbReference type="Pfam" id="PF23024">
    <property type="entry name" value="AMP-dom_DIP2-like"/>
    <property type="match status" value="1"/>
</dbReference>
<dbReference type="PROSITE" id="PS50075">
    <property type="entry name" value="CARRIER"/>
    <property type="match status" value="1"/>
</dbReference>
<dbReference type="Pfam" id="PF00550">
    <property type="entry name" value="PP-binding"/>
    <property type="match status" value="2"/>
</dbReference>
<dbReference type="Gene3D" id="1.10.1200.10">
    <property type="entry name" value="ACP-like"/>
    <property type="match status" value="1"/>
</dbReference>
<dbReference type="InterPro" id="IPR023213">
    <property type="entry name" value="CAT-like_dom_sf"/>
</dbReference>
<dbReference type="OrthoDB" id="3671040at2"/>
<dbReference type="Gene3D" id="3.40.50.12780">
    <property type="entry name" value="N-terminal domain of ligase-like"/>
    <property type="match status" value="2"/>
</dbReference>
<dbReference type="InterPro" id="IPR020845">
    <property type="entry name" value="AMP-binding_CS"/>
</dbReference>
<dbReference type="GO" id="GO:0003824">
    <property type="term" value="F:catalytic activity"/>
    <property type="evidence" value="ECO:0007669"/>
    <property type="project" value="InterPro"/>
</dbReference>
<sequence>MTLLDILRRRSAEQPDRVGFTYLDDDASLDYRGLADRATAIGDDLRGRCAPGDRVLLLHPPGLDYLAALFGCWDAGMIAVPAYPPRANKSAVRLAGIIADACPALALTVASAVPGVADALADLPIRVVASDALTPSGREVERAASSDTVALLQYTSGSTAAPKGVVITHGNLTHNLGHIARSFRQDADSRAVLWLPPYHDMGLVGGLLQPLYGGFPVTLMSPMSLARSPMTWLRAVSDLGATSSGGPNFGYELAVRRISPEQRAELDLSRWRLAFTGAEPVDPDTLRRFAEHFAPCGFRRDAFYPCYGLAEATLLVSGGAAGAPAVTRRFDRAALGGGHAVPSATGQTLVSCGTAMPDQDIHIVDPDRRVGVPDGAVGEIWLRGASVGAGYWNQPEETAAVFGAHRADTGAGPYLRTGDLGFLDGGELFVTGRRKDLIILNGRNHYPRDIEGAAQSADPALRPDAGAAFSVPVDGVERLVVVNEVGRTDRDLAEIVAAVRTEIAARHEIRAHAVVLVRPASVPRTTSGKVQRHRCRADYLAGNLKVVTADVDAAPSPGLARDDLLAAEDRAGLIEAYLRDRAAAGLDSLAAVQLGHEIEAATGVPLPLERLIGGLDPAALAREIADGVAETTPRAASGTTDLSPGEHALWIQHRLAPDSPVHHLAAAVRLTANVAAAHGFLAALVDRHEALRTRFPAVDGRPTRVVDAEPGAWFHREDGTDIASAVRRPFDLERGPLLRAHLFTLGPDDHVLVIVLHHIIADFWSAAVLVSPAEVVGRYPDFVDWQARLLAGPDGARSKKYWADRLSGPLPVLRLPADRPRPAARRFAGASTRLELDGELAAGLRRLAQRERTTVFTVLLAAYRALLFRHTGDEDVIVGAPVAARGPVSLADVVGNVSTMVPLRTLCAADLAFTALLARDRETVHGALAHQHFPFPLMLDGVGRDTAVPPVFQTTITLHPAGLDPAGLLPALALGLPGARGRLGGVEVESVALDRLAAQFDLALEAAETAGGIATVWTYNTDLFDAATIERFGVHFRSLLRAVVADPSVPLGRIPLADARPGPRGAMTAPEQRSLSALFEEQAALTPAVTALVCGRDRLDYAEVNARANRLARALRGRGVRRGDVVGVRLPHGVDLPVAVLAVLKLGAVCLPIDPALPDGRIAAMLRIAGAETVVTPETLGANEDSANLGLVMLPDEQAWLVFTSGSTGEPKAVALEHRQILHRLGWMWREHPFGPDDVACLKSSVAFVDSIWELLGSVLCGVPTVVVPETRDVGALVAALAEHRVTRLLLVPTLLRAILREPGDLPALGLWLSSGEPLDADLLGRFRTRFPHARIINVYGMSEAWDVTSFEPDATPPATVPIGLPLPDTAVHVLDTAVRPVPQGVPGELYVGGRAVARGYVGDPAMTSVRFVPDPFAAEPGGRLYRTGDLVRQGADGVLEHLGRVDRQVKVGGVRVETAEVEAALAGHEGVVECAVVVRPDARGTERLVAYLVLEVDATASDVRGHARRTLPGAMTPAEFVTLPGLPRTTGGKLDRAALPEPPADRGTPDAEFVAPASGLERRLAALWADVLGVERVGVHDNFFDLGGTSATLIEVHQRIGAEVGVELPVVTLFQAPTVGSVAAHVDGRAGPSDHLRRASLAARRRRDAVAGRVKRSGGKQ</sequence>
<proteinExistence type="inferred from homology"/>
<dbReference type="GO" id="GO:0072330">
    <property type="term" value="P:monocarboxylic acid biosynthetic process"/>
    <property type="evidence" value="ECO:0007669"/>
    <property type="project" value="UniProtKB-ARBA"/>
</dbReference>
<dbReference type="GO" id="GO:0071766">
    <property type="term" value="P:Actinobacterium-type cell wall biogenesis"/>
    <property type="evidence" value="ECO:0007669"/>
    <property type="project" value="UniProtKB-ARBA"/>
</dbReference>
<dbReference type="InterPro" id="IPR045851">
    <property type="entry name" value="AMP-bd_C_sf"/>
</dbReference>
<dbReference type="CDD" id="cd05930">
    <property type="entry name" value="A_NRPS"/>
    <property type="match status" value="1"/>
</dbReference>
<dbReference type="Proteomes" id="UP000185696">
    <property type="component" value="Unassembled WGS sequence"/>
</dbReference>
<dbReference type="SUPFAM" id="SSF52777">
    <property type="entry name" value="CoA-dependent acyltransferases"/>
    <property type="match status" value="2"/>
</dbReference>
<dbReference type="InterPro" id="IPR042099">
    <property type="entry name" value="ANL_N_sf"/>
</dbReference>
<evidence type="ECO:0000259" key="7">
    <source>
        <dbReference type="PROSITE" id="PS50075"/>
    </source>
</evidence>
<dbReference type="GO" id="GO:0008610">
    <property type="term" value="P:lipid biosynthetic process"/>
    <property type="evidence" value="ECO:0007669"/>
    <property type="project" value="InterPro"/>
</dbReference>
<evidence type="ECO:0000256" key="3">
    <source>
        <dbReference type="ARBA" id="ARBA00022450"/>
    </source>
</evidence>
<evidence type="ECO:0000256" key="4">
    <source>
        <dbReference type="ARBA" id="ARBA00022553"/>
    </source>
</evidence>
<comment type="cofactor">
    <cofactor evidence="1">
        <name>pantetheine 4'-phosphate</name>
        <dbReference type="ChEBI" id="CHEBI:47942"/>
    </cofactor>
</comment>
<dbReference type="Pfam" id="PF00501">
    <property type="entry name" value="AMP-binding"/>
    <property type="match status" value="3"/>
</dbReference>
<dbReference type="CDD" id="cd19531">
    <property type="entry name" value="LCL_NRPS-like"/>
    <property type="match status" value="1"/>
</dbReference>
<dbReference type="InterPro" id="IPR010071">
    <property type="entry name" value="AA_adenyl_dom"/>
</dbReference>
<dbReference type="GO" id="GO:0006631">
    <property type="term" value="P:fatty acid metabolic process"/>
    <property type="evidence" value="ECO:0007669"/>
    <property type="project" value="UniProtKB-KW"/>
</dbReference>